<gene>
    <name evidence="1" type="ORF">VV02_00455</name>
</gene>
<dbReference type="KEGG" id="lmoi:VV02_00455"/>
<protein>
    <submittedName>
        <fullName evidence="1">Uncharacterized protein</fullName>
    </submittedName>
</protein>
<reference evidence="1 2" key="1">
    <citation type="submission" date="2015-03" db="EMBL/GenBank/DDBJ databases">
        <title>Luteipulveratus halotolerans sp. nov., a novel actinobacterium (Dermacoccaceae) from Sarawak, Malaysia.</title>
        <authorList>
            <person name="Juboi H."/>
            <person name="Basik A."/>
            <person name="Shamsul S.S."/>
            <person name="Arnold P."/>
            <person name="Schmitt E.K."/>
            <person name="Sanglier J.-J."/>
            <person name="Yeo T."/>
        </authorList>
    </citation>
    <scope>NUCLEOTIDE SEQUENCE [LARGE SCALE GENOMIC DNA]</scope>
    <source>
        <strain evidence="1 2">MN07-A0370</strain>
    </source>
</reference>
<keyword evidence="2" id="KW-1185">Reference proteome</keyword>
<dbReference type="Proteomes" id="UP000066480">
    <property type="component" value="Chromosome"/>
</dbReference>
<name>A0A0K1JDP1_9MICO</name>
<organism evidence="1 2">
    <name type="scientific">Luteipulveratus mongoliensis</name>
    <dbReference type="NCBI Taxonomy" id="571913"/>
    <lineage>
        <taxon>Bacteria</taxon>
        <taxon>Bacillati</taxon>
        <taxon>Actinomycetota</taxon>
        <taxon>Actinomycetes</taxon>
        <taxon>Micrococcales</taxon>
        <taxon>Dermacoccaceae</taxon>
        <taxon>Luteipulveratus</taxon>
    </lineage>
</organism>
<proteinExistence type="predicted"/>
<evidence type="ECO:0000313" key="1">
    <source>
        <dbReference type="EMBL" id="AKU14700.1"/>
    </source>
</evidence>
<dbReference type="EMBL" id="CP011112">
    <property type="protein sequence ID" value="AKU14700.1"/>
    <property type="molecule type" value="Genomic_DNA"/>
</dbReference>
<sequence>MAAGLILTLTGCSDDSAAPTSTTSTARALDLVAFRANAPGESDHCAVAYDIGAAARAAHLTGVAAAAGPTTATGDQATAPDDKASAALADPAHSTLSPLEMSDGVYADCSYRVGQTTVVVRTYAVRRGSAINLAAPQIQREDEMTVTALSRYLERVGKSSLGTALVAVEHVAAARVPVRPEGNGAITVTASGAPVTAEQLTRLTESLAAQVS</sequence>
<accession>A0A0K1JDP1</accession>
<dbReference type="AlphaFoldDB" id="A0A0K1JDP1"/>
<evidence type="ECO:0000313" key="2">
    <source>
        <dbReference type="Proteomes" id="UP000066480"/>
    </source>
</evidence>